<evidence type="ECO:0000256" key="6">
    <source>
        <dbReference type="SAM" id="Phobius"/>
    </source>
</evidence>
<feature type="transmembrane region" description="Helical" evidence="6">
    <location>
        <begin position="252"/>
        <end position="272"/>
    </location>
</feature>
<gene>
    <name evidence="7" type="ORF">CR205_07125</name>
</gene>
<comment type="caution">
    <text evidence="7">The sequence shown here is derived from an EMBL/GenBank/DDBJ whole genome shotgun (WGS) entry which is preliminary data.</text>
</comment>
<feature type="transmembrane region" description="Helical" evidence="6">
    <location>
        <begin position="399"/>
        <end position="414"/>
    </location>
</feature>
<dbReference type="AlphaFoldDB" id="A0A2W0HEC9"/>
<dbReference type="OrthoDB" id="2446947at2"/>
<organism evidence="7 8">
    <name type="scientific">Alteribacter lacisalsi</name>
    <dbReference type="NCBI Taxonomy" id="2045244"/>
    <lineage>
        <taxon>Bacteria</taxon>
        <taxon>Bacillati</taxon>
        <taxon>Bacillota</taxon>
        <taxon>Bacilli</taxon>
        <taxon>Bacillales</taxon>
        <taxon>Bacillaceae</taxon>
        <taxon>Alteribacter</taxon>
    </lineage>
</organism>
<sequence>MKESVGTDLGIRSRYEQLGLEAVPGHLKTTKASDYIRIQAAVAVNAGNFLVPALAVLEGGLSFYAAVLCTMAGAAFAFFFVSLLALPGAKYGLPAQYVIRTMIGTKGSKYLASPVRSITSLYWFGVQTVGGTYILKELLERGFGLEVPFVLLSLPLALIMAYLAVVGFEAIKKVSRFALPVMAAAAVIMLGLFFTGTYDGLSASEAVADSGNWSLPVMVLFASLAFVQYVSGAGTSSDMARYAKSSRQAVTGIYAGNVLGFFITAVLGAFTAAVAGEWNPFVASTRLTESPLLIGAVAAAAFSSMIIINLNNAYTGGFSLLNTFPALGRIRSAVMFGAAGVVVSCFPVIVNDADRFISMLGTVVIPLTAVFIADFLFVKRGRLTPEQLSDRVHTSFNRTGGWAALSGVFVYLAVPDIFSPSFVSFFFTMAVYVIINRMNTDRKKVKVCA</sequence>
<evidence type="ECO:0000313" key="7">
    <source>
        <dbReference type="EMBL" id="PYZ98360.1"/>
    </source>
</evidence>
<evidence type="ECO:0000256" key="5">
    <source>
        <dbReference type="ARBA" id="ARBA00023136"/>
    </source>
</evidence>
<feature type="transmembrane region" description="Helical" evidence="6">
    <location>
        <begin position="63"/>
        <end position="89"/>
    </location>
</feature>
<feature type="transmembrane region" description="Helical" evidence="6">
    <location>
        <begin position="177"/>
        <end position="198"/>
    </location>
</feature>
<dbReference type="Proteomes" id="UP000248066">
    <property type="component" value="Unassembled WGS sequence"/>
</dbReference>
<evidence type="ECO:0000256" key="4">
    <source>
        <dbReference type="ARBA" id="ARBA00022989"/>
    </source>
</evidence>
<feature type="transmembrane region" description="Helical" evidence="6">
    <location>
        <begin position="38"/>
        <end position="57"/>
    </location>
</feature>
<evidence type="ECO:0000256" key="2">
    <source>
        <dbReference type="ARBA" id="ARBA00008974"/>
    </source>
</evidence>
<evidence type="ECO:0000256" key="1">
    <source>
        <dbReference type="ARBA" id="ARBA00004141"/>
    </source>
</evidence>
<keyword evidence="5 6" id="KW-0472">Membrane</keyword>
<name>A0A2W0HEC9_9BACI</name>
<dbReference type="GO" id="GO:0005886">
    <property type="term" value="C:plasma membrane"/>
    <property type="evidence" value="ECO:0007669"/>
    <property type="project" value="TreeGrafter"/>
</dbReference>
<feature type="transmembrane region" description="Helical" evidence="6">
    <location>
        <begin position="213"/>
        <end position="231"/>
    </location>
</feature>
<comment type="similarity">
    <text evidence="2">Belongs to the purine-cytosine permease (2.A.39) family.</text>
</comment>
<accession>A0A2W0HEC9</accession>
<dbReference type="Gene3D" id="1.10.4160.10">
    <property type="entry name" value="Hydantoin permease"/>
    <property type="match status" value="1"/>
</dbReference>
<feature type="transmembrane region" description="Helical" evidence="6">
    <location>
        <begin position="420"/>
        <end position="436"/>
    </location>
</feature>
<keyword evidence="3 6" id="KW-0812">Transmembrane</keyword>
<feature type="transmembrane region" description="Helical" evidence="6">
    <location>
        <begin position="356"/>
        <end position="378"/>
    </location>
</feature>
<keyword evidence="8" id="KW-1185">Reference proteome</keyword>
<reference evidence="7 8" key="1">
    <citation type="submission" date="2017-10" db="EMBL/GenBank/DDBJ databases">
        <title>Bacillus sp. nov., a halophilic bacterium isolated from a Yangshapao Lake.</title>
        <authorList>
            <person name="Wang H."/>
        </authorList>
    </citation>
    <scope>NUCLEOTIDE SEQUENCE [LARGE SCALE GENOMIC DNA]</scope>
    <source>
        <strain evidence="7 8">YSP-3</strain>
    </source>
</reference>
<dbReference type="PANTHER" id="PTHR30569">
    <property type="entry name" value="CYTOSINE TRANSPORTER CODB"/>
    <property type="match status" value="1"/>
</dbReference>
<evidence type="ECO:0000313" key="8">
    <source>
        <dbReference type="Proteomes" id="UP000248066"/>
    </source>
</evidence>
<evidence type="ECO:0000256" key="3">
    <source>
        <dbReference type="ARBA" id="ARBA00022692"/>
    </source>
</evidence>
<dbReference type="GO" id="GO:0015209">
    <property type="term" value="F:cytosine transmembrane transporter activity"/>
    <property type="evidence" value="ECO:0007669"/>
    <property type="project" value="InterPro"/>
</dbReference>
<feature type="transmembrane region" description="Helical" evidence="6">
    <location>
        <begin position="147"/>
        <end position="165"/>
    </location>
</feature>
<protein>
    <submittedName>
        <fullName evidence="7">Cytosine permease</fullName>
    </submittedName>
</protein>
<comment type="subcellular location">
    <subcellularLocation>
        <location evidence="1">Membrane</location>
        <topology evidence="1">Multi-pass membrane protein</topology>
    </subcellularLocation>
</comment>
<feature type="transmembrane region" description="Helical" evidence="6">
    <location>
        <begin position="292"/>
        <end position="311"/>
    </location>
</feature>
<dbReference type="EMBL" id="PDOF01000001">
    <property type="protein sequence ID" value="PYZ98360.1"/>
    <property type="molecule type" value="Genomic_DNA"/>
</dbReference>
<proteinExistence type="inferred from homology"/>
<dbReference type="InterPro" id="IPR001248">
    <property type="entry name" value="Pur-cyt_permease"/>
</dbReference>
<feature type="transmembrane region" description="Helical" evidence="6">
    <location>
        <begin position="332"/>
        <end position="350"/>
    </location>
</feature>
<dbReference type="Pfam" id="PF02133">
    <property type="entry name" value="Transp_cyt_pur"/>
    <property type="match status" value="1"/>
</dbReference>
<dbReference type="PANTHER" id="PTHR30569:SF0">
    <property type="entry name" value="CYTOSINE PERMEASE"/>
    <property type="match status" value="1"/>
</dbReference>
<dbReference type="InterPro" id="IPR030191">
    <property type="entry name" value="CodB"/>
</dbReference>
<keyword evidence="4 6" id="KW-1133">Transmembrane helix</keyword>